<dbReference type="EMBL" id="JAHRHJ020003813">
    <property type="protein sequence ID" value="KAH9289225.1"/>
    <property type="molecule type" value="Genomic_DNA"/>
</dbReference>
<dbReference type="AlphaFoldDB" id="A0AA38F5A5"/>
<evidence type="ECO:0000313" key="3">
    <source>
        <dbReference type="Proteomes" id="UP000824469"/>
    </source>
</evidence>
<proteinExistence type="predicted"/>
<evidence type="ECO:0000256" key="1">
    <source>
        <dbReference type="SAM" id="MobiDB-lite"/>
    </source>
</evidence>
<feature type="compositionally biased region" description="Basic and acidic residues" evidence="1">
    <location>
        <begin position="45"/>
        <end position="59"/>
    </location>
</feature>
<reference evidence="2 3" key="1">
    <citation type="journal article" date="2021" name="Nat. Plants">
        <title>The Taxus genome provides insights into paclitaxel biosynthesis.</title>
        <authorList>
            <person name="Xiong X."/>
            <person name="Gou J."/>
            <person name="Liao Q."/>
            <person name="Li Y."/>
            <person name="Zhou Q."/>
            <person name="Bi G."/>
            <person name="Li C."/>
            <person name="Du R."/>
            <person name="Wang X."/>
            <person name="Sun T."/>
            <person name="Guo L."/>
            <person name="Liang H."/>
            <person name="Lu P."/>
            <person name="Wu Y."/>
            <person name="Zhang Z."/>
            <person name="Ro D.K."/>
            <person name="Shang Y."/>
            <person name="Huang S."/>
            <person name="Yan J."/>
        </authorList>
    </citation>
    <scope>NUCLEOTIDE SEQUENCE [LARGE SCALE GENOMIC DNA]</scope>
    <source>
        <strain evidence="2">Ta-2019</strain>
    </source>
</reference>
<evidence type="ECO:0000313" key="2">
    <source>
        <dbReference type="EMBL" id="KAH9289225.1"/>
    </source>
</evidence>
<name>A0AA38F5A5_TAXCH</name>
<feature type="non-terminal residue" evidence="2">
    <location>
        <position position="59"/>
    </location>
</feature>
<feature type="non-terminal residue" evidence="2">
    <location>
        <position position="1"/>
    </location>
</feature>
<comment type="caution">
    <text evidence="2">The sequence shown here is derived from an EMBL/GenBank/DDBJ whole genome shotgun (WGS) entry which is preliminary data.</text>
</comment>
<sequence length="59" mass="6541">GFNESMVKEFTVIIKYGEAMIKGLEVKVNEGILATTTGLPTEGKPFPEKSNPEEARWDI</sequence>
<gene>
    <name evidence="2" type="ORF">KI387_033342</name>
</gene>
<organism evidence="2 3">
    <name type="scientific">Taxus chinensis</name>
    <name type="common">Chinese yew</name>
    <name type="synonym">Taxus wallichiana var. chinensis</name>
    <dbReference type="NCBI Taxonomy" id="29808"/>
    <lineage>
        <taxon>Eukaryota</taxon>
        <taxon>Viridiplantae</taxon>
        <taxon>Streptophyta</taxon>
        <taxon>Embryophyta</taxon>
        <taxon>Tracheophyta</taxon>
        <taxon>Spermatophyta</taxon>
        <taxon>Pinopsida</taxon>
        <taxon>Pinidae</taxon>
        <taxon>Conifers II</taxon>
        <taxon>Cupressales</taxon>
        <taxon>Taxaceae</taxon>
        <taxon>Taxus</taxon>
    </lineage>
</organism>
<dbReference type="Proteomes" id="UP000824469">
    <property type="component" value="Unassembled WGS sequence"/>
</dbReference>
<accession>A0AA38F5A5</accession>
<feature type="region of interest" description="Disordered" evidence="1">
    <location>
        <begin position="36"/>
        <end position="59"/>
    </location>
</feature>
<keyword evidence="3" id="KW-1185">Reference proteome</keyword>
<protein>
    <submittedName>
        <fullName evidence="2">Uncharacterized protein</fullName>
    </submittedName>
</protein>